<gene>
    <name evidence="18" type="ORF">ACFOX3_15040</name>
</gene>
<keyword evidence="3" id="KW-0515">Mutator protein</keyword>
<evidence type="ECO:0000256" key="15">
    <source>
        <dbReference type="ARBA" id="ARBA00041979"/>
    </source>
</evidence>
<evidence type="ECO:0000256" key="2">
    <source>
        <dbReference type="ARBA" id="ARBA00005582"/>
    </source>
</evidence>
<dbReference type="Gene3D" id="3.90.79.10">
    <property type="entry name" value="Nucleoside Triphosphate Pyrophosphohydrolase"/>
    <property type="match status" value="1"/>
</dbReference>
<dbReference type="InterPro" id="IPR013785">
    <property type="entry name" value="Aldolase_TIM"/>
</dbReference>
<evidence type="ECO:0000259" key="17">
    <source>
        <dbReference type="PROSITE" id="PS51462"/>
    </source>
</evidence>
<keyword evidence="7 18" id="KW-0378">Hydrolase</keyword>
<dbReference type="NCBIfam" id="NF006530">
    <property type="entry name" value="PRK08999.1"/>
    <property type="match status" value="1"/>
</dbReference>
<dbReference type="InterPro" id="IPR020476">
    <property type="entry name" value="Nudix_hydrolase"/>
</dbReference>
<sequence>MAKRVHVVAAVIRGRDQRVLIAKRPDHVHMGGLWEFPGGKVEQGEAPLEALKRELKEEVGLAVVSAQPLIQITHDYPDKQVYLDVWEVIEFTGVARGVEGQQIEWVHAADLAAYEFPAANQPIVTSTLLPSTCLITGHANAADVYLSAIEAALDRGHRLFILRPSCPDIDLVTVISALKNMAHFDAAQWQWHIDWGTAAPANFITLVSEHKNFGVHFSARKLEHNLEPFQDSLLSASCHDQSELAAAQQQGMDFVLLSPVSATKHYSNAELLGWVGFSALVKRINIPVFALGGVTLDDVHNARLAGGQGVACVRAWWPS</sequence>
<evidence type="ECO:0000256" key="1">
    <source>
        <dbReference type="ARBA" id="ARBA00001946"/>
    </source>
</evidence>
<evidence type="ECO:0000256" key="13">
    <source>
        <dbReference type="ARBA" id="ARBA00040794"/>
    </source>
</evidence>
<proteinExistence type="inferred from homology"/>
<dbReference type="Gene3D" id="3.20.20.70">
    <property type="entry name" value="Aldolase class I"/>
    <property type="match status" value="1"/>
</dbReference>
<evidence type="ECO:0000256" key="6">
    <source>
        <dbReference type="ARBA" id="ARBA00022763"/>
    </source>
</evidence>
<evidence type="ECO:0000256" key="12">
    <source>
        <dbReference type="ARBA" id="ARBA00038905"/>
    </source>
</evidence>
<dbReference type="EC" id="3.6.1.55" evidence="12"/>
<dbReference type="Pfam" id="PF02581">
    <property type="entry name" value="TMP-TENI"/>
    <property type="match status" value="1"/>
</dbReference>
<keyword evidence="19" id="KW-1185">Reference proteome</keyword>
<dbReference type="CDD" id="cd03425">
    <property type="entry name" value="NUDIX_MutT_NudA_like"/>
    <property type="match status" value="1"/>
</dbReference>
<evidence type="ECO:0000256" key="11">
    <source>
        <dbReference type="ARBA" id="ARBA00036904"/>
    </source>
</evidence>
<dbReference type="EMBL" id="JBHSCX010000020">
    <property type="protein sequence ID" value="MFC4363629.1"/>
    <property type="molecule type" value="Genomic_DNA"/>
</dbReference>
<dbReference type="SUPFAM" id="SSF51391">
    <property type="entry name" value="Thiamin phosphate synthase"/>
    <property type="match status" value="1"/>
</dbReference>
<evidence type="ECO:0000256" key="3">
    <source>
        <dbReference type="ARBA" id="ARBA00022457"/>
    </source>
</evidence>
<dbReference type="CDD" id="cd00564">
    <property type="entry name" value="TMP_TenI"/>
    <property type="match status" value="1"/>
</dbReference>
<evidence type="ECO:0000256" key="14">
    <source>
        <dbReference type="ARBA" id="ARBA00041592"/>
    </source>
</evidence>
<keyword evidence="5" id="KW-0479">Metal-binding</keyword>
<evidence type="ECO:0000256" key="16">
    <source>
        <dbReference type="ARBA" id="ARBA00042798"/>
    </source>
</evidence>
<comment type="cofactor">
    <cofactor evidence="1">
        <name>Mg(2+)</name>
        <dbReference type="ChEBI" id="CHEBI:18420"/>
    </cofactor>
</comment>
<dbReference type="InterPro" id="IPR047127">
    <property type="entry name" value="MutT-like"/>
</dbReference>
<dbReference type="GO" id="GO:0016787">
    <property type="term" value="F:hydrolase activity"/>
    <property type="evidence" value="ECO:0007669"/>
    <property type="project" value="UniProtKB-KW"/>
</dbReference>
<keyword evidence="6" id="KW-0227">DNA damage</keyword>
<dbReference type="NCBIfam" id="TIGR00586">
    <property type="entry name" value="mutt"/>
    <property type="match status" value="1"/>
</dbReference>
<dbReference type="InterPro" id="IPR022998">
    <property type="entry name" value="ThiamineP_synth_TenI"/>
</dbReference>
<reference evidence="19" key="1">
    <citation type="journal article" date="2019" name="Int. J. Syst. Evol. Microbiol.">
        <title>The Global Catalogue of Microorganisms (GCM) 10K type strain sequencing project: providing services to taxonomists for standard genome sequencing and annotation.</title>
        <authorList>
            <consortium name="The Broad Institute Genomics Platform"/>
            <consortium name="The Broad Institute Genome Sequencing Center for Infectious Disease"/>
            <person name="Wu L."/>
            <person name="Ma J."/>
        </authorList>
    </citation>
    <scope>NUCLEOTIDE SEQUENCE [LARGE SCALE GENOMIC DNA]</scope>
    <source>
        <strain evidence="19">CECT 8570</strain>
    </source>
</reference>
<dbReference type="InterPro" id="IPR003561">
    <property type="entry name" value="Mutator_MutT"/>
</dbReference>
<protein>
    <recommendedName>
        <fullName evidence="13">8-oxo-dGTP diphosphatase</fullName>
        <ecNumber evidence="12">3.6.1.55</ecNumber>
    </recommendedName>
    <alternativeName>
        <fullName evidence="16">7,8-dihydro-8-oxoguanine-triphosphatase</fullName>
    </alternativeName>
    <alternativeName>
        <fullName evidence="15">Mutator protein MutT</fullName>
    </alternativeName>
    <alternativeName>
        <fullName evidence="14">dGTP pyrophosphohydrolase</fullName>
    </alternativeName>
</protein>
<keyword evidence="9" id="KW-0234">DNA repair</keyword>
<comment type="caution">
    <text evidence="18">The sequence shown here is derived from an EMBL/GenBank/DDBJ whole genome shotgun (WGS) entry which is preliminary data.</text>
</comment>
<dbReference type="Proteomes" id="UP001595840">
    <property type="component" value="Unassembled WGS sequence"/>
</dbReference>
<accession>A0ABV8V804</accession>
<evidence type="ECO:0000256" key="8">
    <source>
        <dbReference type="ARBA" id="ARBA00022842"/>
    </source>
</evidence>
<comment type="similarity">
    <text evidence="2">Belongs to the Nudix hydrolase family.</text>
</comment>
<evidence type="ECO:0000256" key="7">
    <source>
        <dbReference type="ARBA" id="ARBA00022801"/>
    </source>
</evidence>
<dbReference type="PANTHER" id="PTHR47707">
    <property type="entry name" value="8-OXO-DGTP DIPHOSPHATASE"/>
    <property type="match status" value="1"/>
</dbReference>
<comment type="catalytic activity">
    <reaction evidence="11">
        <text>8-oxo-GTP + H2O = 8-oxo-GMP + diphosphate + H(+)</text>
        <dbReference type="Rhea" id="RHEA:67616"/>
        <dbReference type="ChEBI" id="CHEBI:15377"/>
        <dbReference type="ChEBI" id="CHEBI:15378"/>
        <dbReference type="ChEBI" id="CHEBI:33019"/>
        <dbReference type="ChEBI" id="CHEBI:143553"/>
        <dbReference type="ChEBI" id="CHEBI:145694"/>
    </reaction>
</comment>
<dbReference type="InterPro" id="IPR036206">
    <property type="entry name" value="ThiamineP_synth_sf"/>
</dbReference>
<dbReference type="PANTHER" id="PTHR47707:SF1">
    <property type="entry name" value="NUDIX HYDROLASE FAMILY PROTEIN"/>
    <property type="match status" value="1"/>
</dbReference>
<dbReference type="InterPro" id="IPR020084">
    <property type="entry name" value="NUDIX_hydrolase_CS"/>
</dbReference>
<dbReference type="InterPro" id="IPR000086">
    <property type="entry name" value="NUDIX_hydrolase_dom"/>
</dbReference>
<name>A0ABV8V804_9GAMM</name>
<evidence type="ECO:0000256" key="5">
    <source>
        <dbReference type="ARBA" id="ARBA00022723"/>
    </source>
</evidence>
<keyword evidence="4" id="KW-0235">DNA replication</keyword>
<dbReference type="RefSeq" id="WP_290261591.1">
    <property type="nucleotide sequence ID" value="NZ_JAUFQG010000004.1"/>
</dbReference>
<dbReference type="PROSITE" id="PS00893">
    <property type="entry name" value="NUDIX_BOX"/>
    <property type="match status" value="1"/>
</dbReference>
<dbReference type="Pfam" id="PF14815">
    <property type="entry name" value="NUDIX_4"/>
    <property type="match status" value="1"/>
</dbReference>
<dbReference type="InterPro" id="IPR029119">
    <property type="entry name" value="MutY_C"/>
</dbReference>
<evidence type="ECO:0000256" key="10">
    <source>
        <dbReference type="ARBA" id="ARBA00035861"/>
    </source>
</evidence>
<dbReference type="SUPFAM" id="SSF55811">
    <property type="entry name" value="Nudix"/>
    <property type="match status" value="1"/>
</dbReference>
<comment type="catalytic activity">
    <reaction evidence="10">
        <text>8-oxo-dGTP + H2O = 8-oxo-dGMP + diphosphate + H(+)</text>
        <dbReference type="Rhea" id="RHEA:31575"/>
        <dbReference type="ChEBI" id="CHEBI:15377"/>
        <dbReference type="ChEBI" id="CHEBI:15378"/>
        <dbReference type="ChEBI" id="CHEBI:33019"/>
        <dbReference type="ChEBI" id="CHEBI:63224"/>
        <dbReference type="ChEBI" id="CHEBI:77896"/>
        <dbReference type="EC" id="3.6.1.55"/>
    </reaction>
</comment>
<evidence type="ECO:0000313" key="18">
    <source>
        <dbReference type="EMBL" id="MFC4363629.1"/>
    </source>
</evidence>
<evidence type="ECO:0000256" key="4">
    <source>
        <dbReference type="ARBA" id="ARBA00022705"/>
    </source>
</evidence>
<dbReference type="PROSITE" id="PS51462">
    <property type="entry name" value="NUDIX"/>
    <property type="match status" value="1"/>
</dbReference>
<evidence type="ECO:0000256" key="9">
    <source>
        <dbReference type="ARBA" id="ARBA00023204"/>
    </source>
</evidence>
<dbReference type="InterPro" id="IPR015797">
    <property type="entry name" value="NUDIX_hydrolase-like_dom_sf"/>
</dbReference>
<keyword evidence="8" id="KW-0460">Magnesium</keyword>
<evidence type="ECO:0000313" key="19">
    <source>
        <dbReference type="Proteomes" id="UP001595840"/>
    </source>
</evidence>
<feature type="domain" description="Nudix hydrolase" evidence="17">
    <location>
        <begin position="2"/>
        <end position="130"/>
    </location>
</feature>
<dbReference type="PRINTS" id="PR00502">
    <property type="entry name" value="NUDIXFAMILY"/>
</dbReference>
<organism evidence="18 19">
    <name type="scientific">Simiduia curdlanivorans</name>
    <dbReference type="NCBI Taxonomy" id="1492769"/>
    <lineage>
        <taxon>Bacteria</taxon>
        <taxon>Pseudomonadati</taxon>
        <taxon>Pseudomonadota</taxon>
        <taxon>Gammaproteobacteria</taxon>
        <taxon>Cellvibrionales</taxon>
        <taxon>Cellvibrionaceae</taxon>
        <taxon>Simiduia</taxon>
    </lineage>
</organism>